<dbReference type="PANTHER" id="PTHR44154:SF1">
    <property type="entry name" value="QUINONE OXIDOREDUCTASE"/>
    <property type="match status" value="1"/>
</dbReference>
<dbReference type="InterPro" id="IPR036291">
    <property type="entry name" value="NAD(P)-bd_dom_sf"/>
</dbReference>
<dbReference type="PANTHER" id="PTHR44154">
    <property type="entry name" value="QUINONE OXIDOREDUCTASE"/>
    <property type="match status" value="1"/>
</dbReference>
<dbReference type="Pfam" id="PF13602">
    <property type="entry name" value="ADH_zinc_N_2"/>
    <property type="match status" value="1"/>
</dbReference>
<evidence type="ECO:0000256" key="1">
    <source>
        <dbReference type="ARBA" id="ARBA00022857"/>
    </source>
</evidence>
<dbReference type="SMART" id="SM00829">
    <property type="entry name" value="PKS_ER"/>
    <property type="match status" value="1"/>
</dbReference>
<evidence type="ECO:0000313" key="3">
    <source>
        <dbReference type="EMBL" id="MTD54261.1"/>
    </source>
</evidence>
<comment type="caution">
    <text evidence="3">The sequence shown here is derived from an EMBL/GenBank/DDBJ whole genome shotgun (WGS) entry which is preliminary data.</text>
</comment>
<reference evidence="3 4" key="1">
    <citation type="submission" date="2019-11" db="EMBL/GenBank/DDBJ databases">
        <title>Draft genome of Amycolatopsis RM579.</title>
        <authorList>
            <person name="Duangmal K."/>
            <person name="Mingma R."/>
        </authorList>
    </citation>
    <scope>NUCLEOTIDE SEQUENCE [LARGE SCALE GENOMIC DNA]</scope>
    <source>
        <strain evidence="3 4">RM579</strain>
    </source>
</reference>
<dbReference type="Gene3D" id="3.90.180.10">
    <property type="entry name" value="Medium-chain alcohol dehydrogenases, catalytic domain"/>
    <property type="match status" value="1"/>
</dbReference>
<dbReference type="InterPro" id="IPR051603">
    <property type="entry name" value="Zinc-ADH_QOR/CCCR"/>
</dbReference>
<dbReference type="CDD" id="cd05289">
    <property type="entry name" value="MDR_like_2"/>
    <property type="match status" value="1"/>
</dbReference>
<dbReference type="EMBL" id="WMBA01000010">
    <property type="protein sequence ID" value="MTD54261.1"/>
    <property type="molecule type" value="Genomic_DNA"/>
</dbReference>
<dbReference type="InterPro" id="IPR020843">
    <property type="entry name" value="ER"/>
</dbReference>
<dbReference type="AlphaFoldDB" id="A0A6N7Z2J8"/>
<dbReference type="InterPro" id="IPR013154">
    <property type="entry name" value="ADH-like_N"/>
</dbReference>
<dbReference type="InterPro" id="IPR011032">
    <property type="entry name" value="GroES-like_sf"/>
</dbReference>
<protein>
    <submittedName>
        <fullName evidence="3">Zinc-binding dehydrogenase</fullName>
    </submittedName>
</protein>
<dbReference type="Proteomes" id="UP000440096">
    <property type="component" value="Unassembled WGS sequence"/>
</dbReference>
<sequence length="311" mass="31657">MKAVQFTRYGGPEVLEIVDLPAPHPGPGQVRIQVRAAGISASDSKIRRGELSFGATLPQTTGADVAGVVDEVGEGVTDVAVGDRVFGISDDQAAAAELALLTYRAVIPPSLGFVDAAGIPVALETATRALDQLAVSAGTTLFVNGASGGIGSATVQLAVARGARVIGAASARNSGYLTMLGVQPVTYGEGMSDRVRALAPDGVDVALDVAGNGVLPELIDLAGDVKNVITLADFAGAEQHGVHFSNGFVDGNAFHALAGIGELVEAGKFWLPVERTFPLTDIAEAHRTSETGQVRGRLVLIVPGVMLGSGS</sequence>
<proteinExistence type="predicted"/>
<accession>A0A6N7Z2J8</accession>
<dbReference type="SUPFAM" id="SSF50129">
    <property type="entry name" value="GroES-like"/>
    <property type="match status" value="1"/>
</dbReference>
<organism evidence="3 4">
    <name type="scientific">Amycolatopsis pithecellobii</name>
    <dbReference type="NCBI Taxonomy" id="664692"/>
    <lineage>
        <taxon>Bacteria</taxon>
        <taxon>Bacillati</taxon>
        <taxon>Actinomycetota</taxon>
        <taxon>Actinomycetes</taxon>
        <taxon>Pseudonocardiales</taxon>
        <taxon>Pseudonocardiaceae</taxon>
        <taxon>Amycolatopsis</taxon>
    </lineage>
</organism>
<dbReference type="SUPFAM" id="SSF51735">
    <property type="entry name" value="NAD(P)-binding Rossmann-fold domains"/>
    <property type="match status" value="1"/>
</dbReference>
<dbReference type="OrthoDB" id="3727682at2"/>
<feature type="domain" description="Enoyl reductase (ER)" evidence="2">
    <location>
        <begin position="10"/>
        <end position="300"/>
    </location>
</feature>
<dbReference type="GO" id="GO:0016491">
    <property type="term" value="F:oxidoreductase activity"/>
    <property type="evidence" value="ECO:0007669"/>
    <property type="project" value="InterPro"/>
</dbReference>
<gene>
    <name evidence="3" type="ORF">GKO32_09780</name>
</gene>
<keyword evidence="1" id="KW-0521">NADP</keyword>
<keyword evidence="4" id="KW-1185">Reference proteome</keyword>
<dbReference type="RefSeq" id="WP_154756455.1">
    <property type="nucleotide sequence ID" value="NZ_WMBA01000010.1"/>
</dbReference>
<dbReference type="Gene3D" id="3.40.50.720">
    <property type="entry name" value="NAD(P)-binding Rossmann-like Domain"/>
    <property type="match status" value="1"/>
</dbReference>
<evidence type="ECO:0000259" key="2">
    <source>
        <dbReference type="SMART" id="SM00829"/>
    </source>
</evidence>
<dbReference type="Pfam" id="PF08240">
    <property type="entry name" value="ADH_N"/>
    <property type="match status" value="1"/>
</dbReference>
<name>A0A6N7Z2J8_9PSEU</name>
<evidence type="ECO:0000313" key="4">
    <source>
        <dbReference type="Proteomes" id="UP000440096"/>
    </source>
</evidence>